<sequence length="325" mass="37210">LHAYAHQWECQLVFNPRMLHGAGLTDGEGTERFWSRMRKLIGVLRHVSRGRRLVILERHADWVAKGIRDDLGRWLVRRSKAIIERRWAARMELRRQVAAVRTQLNALRASQRGLHDEAEELYGSLNVGDVFPAIAEYGYEFVKTLVKAFDAKCDFRARITGRFFEWERLDRAVGGHGTPLGTAEHQRTMRSIKKRTPALVNALNRYNGLCDDLKRLLPDGRDFPLPQKLPTDFALLKDDPALLEDVWLSGVPGDSVPWLMDARVRRGIRAQHIVDRCEEEYARVETEESNLFAWITAKSAAIHVALSHPSSALTSVHFRNEAHLL</sequence>
<name>A0A165C556_EXIGL</name>
<keyword evidence="2" id="KW-1185">Reference proteome</keyword>
<dbReference type="InterPro" id="IPR040521">
    <property type="entry name" value="KDZ"/>
</dbReference>
<reference evidence="1 2" key="1">
    <citation type="journal article" date="2016" name="Mol. Biol. Evol.">
        <title>Comparative Genomics of Early-Diverging Mushroom-Forming Fungi Provides Insights into the Origins of Lignocellulose Decay Capabilities.</title>
        <authorList>
            <person name="Nagy L.G."/>
            <person name="Riley R."/>
            <person name="Tritt A."/>
            <person name="Adam C."/>
            <person name="Daum C."/>
            <person name="Floudas D."/>
            <person name="Sun H."/>
            <person name="Yadav J.S."/>
            <person name="Pangilinan J."/>
            <person name="Larsson K.H."/>
            <person name="Matsuura K."/>
            <person name="Barry K."/>
            <person name="Labutti K."/>
            <person name="Kuo R."/>
            <person name="Ohm R.A."/>
            <person name="Bhattacharya S.S."/>
            <person name="Shirouzu T."/>
            <person name="Yoshinaga Y."/>
            <person name="Martin F.M."/>
            <person name="Grigoriev I.V."/>
            <person name="Hibbett D.S."/>
        </authorList>
    </citation>
    <scope>NUCLEOTIDE SEQUENCE [LARGE SCALE GENOMIC DNA]</scope>
    <source>
        <strain evidence="1 2">HHB12029</strain>
    </source>
</reference>
<dbReference type="EMBL" id="KV426364">
    <property type="protein sequence ID" value="KZV81838.1"/>
    <property type="molecule type" value="Genomic_DNA"/>
</dbReference>
<gene>
    <name evidence="1" type="ORF">EXIGLDRAFT_627886</name>
</gene>
<accession>A0A165C556</accession>
<dbReference type="OrthoDB" id="3364670at2759"/>
<evidence type="ECO:0000313" key="1">
    <source>
        <dbReference type="EMBL" id="KZV81838.1"/>
    </source>
</evidence>
<proteinExistence type="predicted"/>
<evidence type="ECO:0000313" key="2">
    <source>
        <dbReference type="Proteomes" id="UP000077266"/>
    </source>
</evidence>
<dbReference type="Pfam" id="PF18758">
    <property type="entry name" value="KDZ"/>
    <property type="match status" value="1"/>
</dbReference>
<dbReference type="PANTHER" id="PTHR33096">
    <property type="entry name" value="CXC2 DOMAIN-CONTAINING PROTEIN"/>
    <property type="match status" value="1"/>
</dbReference>
<protein>
    <submittedName>
        <fullName evidence="1">Uncharacterized protein</fullName>
    </submittedName>
</protein>
<dbReference type="InParanoid" id="A0A165C556"/>
<dbReference type="PANTHER" id="PTHR33096:SF1">
    <property type="entry name" value="CXC1-LIKE CYSTEINE CLUSTER ASSOCIATED WITH KDZ TRANSPOSASES DOMAIN-CONTAINING PROTEIN"/>
    <property type="match status" value="1"/>
</dbReference>
<feature type="non-terminal residue" evidence="1">
    <location>
        <position position="1"/>
    </location>
</feature>
<dbReference type="Proteomes" id="UP000077266">
    <property type="component" value="Unassembled WGS sequence"/>
</dbReference>
<organism evidence="1 2">
    <name type="scientific">Exidia glandulosa HHB12029</name>
    <dbReference type="NCBI Taxonomy" id="1314781"/>
    <lineage>
        <taxon>Eukaryota</taxon>
        <taxon>Fungi</taxon>
        <taxon>Dikarya</taxon>
        <taxon>Basidiomycota</taxon>
        <taxon>Agaricomycotina</taxon>
        <taxon>Agaricomycetes</taxon>
        <taxon>Auriculariales</taxon>
        <taxon>Exidiaceae</taxon>
        <taxon>Exidia</taxon>
    </lineage>
</organism>
<dbReference type="AlphaFoldDB" id="A0A165C556"/>
<dbReference type="STRING" id="1314781.A0A165C556"/>